<protein>
    <submittedName>
        <fullName evidence="6">DNA-binding transcriptional LysR family regulator</fullName>
    </submittedName>
</protein>
<dbReference type="GO" id="GO:0003700">
    <property type="term" value="F:DNA-binding transcription factor activity"/>
    <property type="evidence" value="ECO:0007669"/>
    <property type="project" value="InterPro"/>
</dbReference>
<evidence type="ECO:0000256" key="3">
    <source>
        <dbReference type="ARBA" id="ARBA00023125"/>
    </source>
</evidence>
<gene>
    <name evidence="6" type="ORF">BXY41_12320</name>
</gene>
<dbReference type="PANTHER" id="PTHR30126:SF100">
    <property type="entry name" value="LYSR-FAMILY TRANSCRIPTIONAL REGULATOR"/>
    <property type="match status" value="1"/>
</dbReference>
<evidence type="ECO:0000313" key="6">
    <source>
        <dbReference type="EMBL" id="PPK74705.1"/>
    </source>
</evidence>
<dbReference type="Gene3D" id="1.10.10.10">
    <property type="entry name" value="Winged helix-like DNA-binding domain superfamily/Winged helix DNA-binding domain"/>
    <property type="match status" value="1"/>
</dbReference>
<dbReference type="InterPro" id="IPR000847">
    <property type="entry name" value="LysR_HTH_N"/>
</dbReference>
<dbReference type="PROSITE" id="PS50931">
    <property type="entry name" value="HTH_LYSR"/>
    <property type="match status" value="1"/>
</dbReference>
<dbReference type="RefSeq" id="WP_104439845.1">
    <property type="nucleotide sequence ID" value="NZ_PTJA01000023.1"/>
</dbReference>
<reference evidence="6 7" key="1">
    <citation type="submission" date="2018-02" db="EMBL/GenBank/DDBJ databases">
        <title>Genomic Encyclopedia of Archaeal and Bacterial Type Strains, Phase II (KMG-II): from individual species to whole genera.</title>
        <authorList>
            <person name="Goeker M."/>
        </authorList>
    </citation>
    <scope>NUCLEOTIDE SEQUENCE [LARGE SCALE GENOMIC DNA]</scope>
    <source>
        <strain evidence="6 7">DSM 3808</strain>
    </source>
</reference>
<evidence type="ECO:0000256" key="1">
    <source>
        <dbReference type="ARBA" id="ARBA00009437"/>
    </source>
</evidence>
<dbReference type="SUPFAM" id="SSF46785">
    <property type="entry name" value="Winged helix' DNA-binding domain"/>
    <property type="match status" value="1"/>
</dbReference>
<name>A0A2S6HB35_9FIRM</name>
<evidence type="ECO:0000256" key="2">
    <source>
        <dbReference type="ARBA" id="ARBA00023015"/>
    </source>
</evidence>
<dbReference type="InterPro" id="IPR036388">
    <property type="entry name" value="WH-like_DNA-bd_sf"/>
</dbReference>
<dbReference type="SUPFAM" id="SSF53850">
    <property type="entry name" value="Periplasmic binding protein-like II"/>
    <property type="match status" value="1"/>
</dbReference>
<comment type="caution">
    <text evidence="6">The sequence shown here is derived from an EMBL/GenBank/DDBJ whole genome shotgun (WGS) entry which is preliminary data.</text>
</comment>
<dbReference type="OrthoDB" id="9803735at2"/>
<evidence type="ECO:0000256" key="4">
    <source>
        <dbReference type="ARBA" id="ARBA00023163"/>
    </source>
</evidence>
<dbReference type="AlphaFoldDB" id="A0A2S6HB35"/>
<dbReference type="CDD" id="cd05466">
    <property type="entry name" value="PBP2_LTTR_substrate"/>
    <property type="match status" value="1"/>
</dbReference>
<dbReference type="EMBL" id="PTJA01000023">
    <property type="protein sequence ID" value="PPK74705.1"/>
    <property type="molecule type" value="Genomic_DNA"/>
</dbReference>
<keyword evidence="3 6" id="KW-0238">DNA-binding</keyword>
<comment type="similarity">
    <text evidence="1">Belongs to the LysR transcriptional regulatory family.</text>
</comment>
<dbReference type="FunFam" id="1.10.10.10:FF:000001">
    <property type="entry name" value="LysR family transcriptional regulator"/>
    <property type="match status" value="1"/>
</dbReference>
<evidence type="ECO:0000313" key="7">
    <source>
        <dbReference type="Proteomes" id="UP000237749"/>
    </source>
</evidence>
<keyword evidence="4" id="KW-0804">Transcription</keyword>
<dbReference type="InterPro" id="IPR036390">
    <property type="entry name" value="WH_DNA-bd_sf"/>
</dbReference>
<dbReference type="Pfam" id="PF03466">
    <property type="entry name" value="LysR_substrate"/>
    <property type="match status" value="1"/>
</dbReference>
<sequence length="292" mass="32616">MDLKQLKTFVVLSKNKNYTKTADELGYAQSSISAQIQQLEQELNTKLLDRIGKRVFLTANGEMLLPCAIEMLALASNIKDRIDSSLSSSGQLIIGVSESLCIFKLPEIVDIYKKSHPNILLQLKLIENDQVVQQLTDNTIDIALTIGNPIEHPSITSLLKKREEILVLSAPTHPLASKNVLDIKDFTNQRLILTGIGCNYRTAFEYDLKSHGIPYQIVLEAGSVQAIKEMAVSGLGLCVLPDLAVRKELSSNLLDALPYKNDYKIYIQLFCHNSKWISPYLADFIELVKKSI</sequence>
<evidence type="ECO:0000259" key="5">
    <source>
        <dbReference type="PROSITE" id="PS50931"/>
    </source>
</evidence>
<dbReference type="GO" id="GO:0000976">
    <property type="term" value="F:transcription cis-regulatory region binding"/>
    <property type="evidence" value="ECO:0007669"/>
    <property type="project" value="TreeGrafter"/>
</dbReference>
<dbReference type="PRINTS" id="PR00039">
    <property type="entry name" value="HTHLYSR"/>
</dbReference>
<dbReference type="InterPro" id="IPR005119">
    <property type="entry name" value="LysR_subst-bd"/>
</dbReference>
<feature type="domain" description="HTH lysR-type" evidence="5">
    <location>
        <begin position="1"/>
        <end position="58"/>
    </location>
</feature>
<dbReference type="Pfam" id="PF00126">
    <property type="entry name" value="HTH_1"/>
    <property type="match status" value="1"/>
</dbReference>
<dbReference type="Proteomes" id="UP000237749">
    <property type="component" value="Unassembled WGS sequence"/>
</dbReference>
<dbReference type="PANTHER" id="PTHR30126">
    <property type="entry name" value="HTH-TYPE TRANSCRIPTIONAL REGULATOR"/>
    <property type="match status" value="1"/>
</dbReference>
<organism evidence="6 7">
    <name type="scientific">Lacrimispora xylanisolvens</name>
    <dbReference type="NCBI Taxonomy" id="384636"/>
    <lineage>
        <taxon>Bacteria</taxon>
        <taxon>Bacillati</taxon>
        <taxon>Bacillota</taxon>
        <taxon>Clostridia</taxon>
        <taxon>Lachnospirales</taxon>
        <taxon>Lachnospiraceae</taxon>
        <taxon>Lacrimispora</taxon>
    </lineage>
</organism>
<keyword evidence="2" id="KW-0805">Transcription regulation</keyword>
<dbReference type="Gene3D" id="3.40.190.290">
    <property type="match status" value="1"/>
</dbReference>
<keyword evidence="7" id="KW-1185">Reference proteome</keyword>
<proteinExistence type="inferred from homology"/>
<accession>A0A2S6HB35</accession>